<dbReference type="EMBL" id="JAPWIS010000039">
    <property type="protein sequence ID" value="MCZ4589972.1"/>
    <property type="molecule type" value="Genomic_DNA"/>
</dbReference>
<dbReference type="Proteomes" id="UP001231166">
    <property type="component" value="Chromosome"/>
</dbReference>
<proteinExistence type="predicted"/>
<dbReference type="RefSeq" id="WP_269592723.1">
    <property type="nucleotide sequence ID" value="NZ_CP130953.1"/>
</dbReference>
<dbReference type="InterPro" id="IPR036259">
    <property type="entry name" value="MFS_trans_sf"/>
</dbReference>
<organism evidence="4 6">
    <name type="scientific">Rhodococcus opacus</name>
    <name type="common">Nocardia opaca</name>
    <dbReference type="NCBI Taxonomy" id="37919"/>
    <lineage>
        <taxon>Bacteria</taxon>
        <taxon>Bacillati</taxon>
        <taxon>Actinomycetota</taxon>
        <taxon>Actinomycetes</taxon>
        <taxon>Mycobacteriales</taxon>
        <taxon>Nocardiaceae</taxon>
        <taxon>Rhodococcus</taxon>
    </lineage>
</organism>
<dbReference type="SUPFAM" id="SSF103473">
    <property type="entry name" value="MFS general substrate transporter"/>
    <property type="match status" value="1"/>
</dbReference>
<evidence type="ECO:0000313" key="3">
    <source>
        <dbReference type="EMBL" id="MCZ4589972.1"/>
    </source>
</evidence>
<protein>
    <submittedName>
        <fullName evidence="4">MFS transporter</fullName>
    </submittedName>
</protein>
<reference evidence="3" key="1">
    <citation type="submission" date="2022-12" db="EMBL/GenBank/DDBJ databases">
        <authorList>
            <person name="Krivoruchko A.V."/>
            <person name="Elkin A."/>
        </authorList>
    </citation>
    <scope>NUCLEOTIDE SEQUENCE</scope>
    <source>
        <strain evidence="3">IEGM 249</strain>
    </source>
</reference>
<dbReference type="EMBL" id="CP130953">
    <property type="protein sequence ID" value="WLF44497.1"/>
    <property type="molecule type" value="Genomic_DNA"/>
</dbReference>
<dbReference type="InterPro" id="IPR011701">
    <property type="entry name" value="MFS"/>
</dbReference>
<gene>
    <name evidence="3" type="ORF">O4328_41170</name>
    <name evidence="4" type="ORF">Q5707_21315</name>
</gene>
<keyword evidence="2" id="KW-0812">Transmembrane</keyword>
<dbReference type="GO" id="GO:0022857">
    <property type="term" value="F:transmembrane transporter activity"/>
    <property type="evidence" value="ECO:0007669"/>
    <property type="project" value="InterPro"/>
</dbReference>
<sequence length="178" mass="18589">MEQANNQIPLSAVDVTLNPGYSYGSHTLAQDVVHLSGWVALLGAAGALAAGILARRVGPWLPLLLGLMSMVALGLAYVAISHHNWVLFLLLGLPMGVAAGLYSGALPNLLVEAVPAESQGVSAGITSVASGLWEPSAFTDPGPTQPQSDRRAYRRHGHSAAQTIPQIFSDHGYANTFV</sequence>
<name>A0AAX3Y8T6_RHOOP</name>
<evidence type="ECO:0000313" key="6">
    <source>
        <dbReference type="Proteomes" id="UP001231166"/>
    </source>
</evidence>
<keyword evidence="2" id="KW-0472">Membrane</keyword>
<evidence type="ECO:0000313" key="4">
    <source>
        <dbReference type="EMBL" id="WLF44497.1"/>
    </source>
</evidence>
<accession>A0AAX3Y8T6</accession>
<dbReference type="Pfam" id="PF07690">
    <property type="entry name" value="MFS_1"/>
    <property type="match status" value="1"/>
</dbReference>
<dbReference type="AlphaFoldDB" id="A0AAX3Y8T6"/>
<feature type="transmembrane region" description="Helical" evidence="2">
    <location>
        <begin position="32"/>
        <end position="53"/>
    </location>
</feature>
<keyword evidence="5" id="KW-1185">Reference proteome</keyword>
<evidence type="ECO:0000256" key="2">
    <source>
        <dbReference type="SAM" id="Phobius"/>
    </source>
</evidence>
<dbReference type="Gene3D" id="1.20.1250.20">
    <property type="entry name" value="MFS general substrate transporter like domains"/>
    <property type="match status" value="1"/>
</dbReference>
<keyword evidence="2" id="KW-1133">Transmembrane helix</keyword>
<feature type="transmembrane region" description="Helical" evidence="2">
    <location>
        <begin position="60"/>
        <end position="80"/>
    </location>
</feature>
<feature type="region of interest" description="Disordered" evidence="1">
    <location>
        <begin position="136"/>
        <end position="155"/>
    </location>
</feature>
<evidence type="ECO:0000256" key="1">
    <source>
        <dbReference type="SAM" id="MobiDB-lite"/>
    </source>
</evidence>
<dbReference type="Proteomes" id="UP001066327">
    <property type="component" value="Unassembled WGS sequence"/>
</dbReference>
<feature type="transmembrane region" description="Helical" evidence="2">
    <location>
        <begin position="86"/>
        <end position="105"/>
    </location>
</feature>
<reference evidence="4" key="2">
    <citation type="submission" date="2023-07" db="EMBL/GenBank/DDBJ databases">
        <title>Genomic analysis of Rhodococcus opacus VOC-14 with glycol ethers degradation activity.</title>
        <authorList>
            <person name="Narkevich D.A."/>
            <person name="Hlushen A.M."/>
            <person name="Akhremchuk A.E."/>
            <person name="Sikolenko M.A."/>
            <person name="Valentovich L.N."/>
        </authorList>
    </citation>
    <scope>NUCLEOTIDE SEQUENCE</scope>
    <source>
        <strain evidence="4">VOC-14</strain>
    </source>
</reference>
<evidence type="ECO:0000313" key="5">
    <source>
        <dbReference type="Proteomes" id="UP001066327"/>
    </source>
</evidence>